<dbReference type="GO" id="GO:0005886">
    <property type="term" value="C:plasma membrane"/>
    <property type="evidence" value="ECO:0007669"/>
    <property type="project" value="TreeGrafter"/>
</dbReference>
<feature type="transmembrane region" description="Helical" evidence="5">
    <location>
        <begin position="141"/>
        <end position="159"/>
    </location>
</feature>
<evidence type="ECO:0000313" key="7">
    <source>
        <dbReference type="Proteomes" id="UP001276659"/>
    </source>
</evidence>
<dbReference type="AlphaFoldDB" id="A0AAD9YYZ2"/>
<feature type="transmembrane region" description="Helical" evidence="5">
    <location>
        <begin position="41"/>
        <end position="61"/>
    </location>
</feature>
<gene>
    <name evidence="6" type="ORF">OEA41_005197</name>
</gene>
<protein>
    <recommendedName>
        <fullName evidence="8">RTA1-domain-containing protein</fullName>
    </recommendedName>
</protein>
<dbReference type="EMBL" id="JASNWA010000010">
    <property type="protein sequence ID" value="KAK3168749.1"/>
    <property type="molecule type" value="Genomic_DNA"/>
</dbReference>
<keyword evidence="7" id="KW-1185">Reference proteome</keyword>
<evidence type="ECO:0000256" key="2">
    <source>
        <dbReference type="ARBA" id="ARBA00022692"/>
    </source>
</evidence>
<feature type="transmembrane region" description="Helical" evidence="5">
    <location>
        <begin position="221"/>
        <end position="241"/>
    </location>
</feature>
<dbReference type="Pfam" id="PF04479">
    <property type="entry name" value="RTA1"/>
    <property type="match status" value="1"/>
</dbReference>
<name>A0AAD9YYZ2_9LECA</name>
<comment type="subcellular location">
    <subcellularLocation>
        <location evidence="1">Membrane</location>
        <topology evidence="1">Multi-pass membrane protein</topology>
    </subcellularLocation>
</comment>
<sequence>MSPPTSFNPNTHGYITYGPLANCTLALCNPLYSVYEYRPSISANAIFLALFGLAMIIHIILGLKWRTWAFVFAMFWGCIAEMIGYGGRIMLWEDPFSFTGFLMQIICITLGPTWFTAAVYLTLSKIVVYLGPEYSRFSPKFYYWVFIPCDILSLILQAVGGALSSTSSGGSKTAVDVSIAGLSFQVFTLVVFISLALEFGIRYSRAQRTDSKTPLPASFKIFAGFLSLAIILILIRCAYRIDELSNGYNGPLIHNEGLFIGLEGVMVIVAVFCLMIAHPGPVFARVESDGRMNALGEPKVNFDSEPPFAQETV</sequence>
<evidence type="ECO:0000256" key="1">
    <source>
        <dbReference type="ARBA" id="ARBA00004141"/>
    </source>
</evidence>
<proteinExistence type="predicted"/>
<organism evidence="6 7">
    <name type="scientific">Lepraria neglecta</name>
    <dbReference type="NCBI Taxonomy" id="209136"/>
    <lineage>
        <taxon>Eukaryota</taxon>
        <taxon>Fungi</taxon>
        <taxon>Dikarya</taxon>
        <taxon>Ascomycota</taxon>
        <taxon>Pezizomycotina</taxon>
        <taxon>Lecanoromycetes</taxon>
        <taxon>OSLEUM clade</taxon>
        <taxon>Lecanoromycetidae</taxon>
        <taxon>Lecanorales</taxon>
        <taxon>Lecanorineae</taxon>
        <taxon>Stereocaulaceae</taxon>
        <taxon>Lepraria</taxon>
    </lineage>
</organism>
<feature type="transmembrane region" description="Helical" evidence="5">
    <location>
        <begin position="68"/>
        <end position="86"/>
    </location>
</feature>
<evidence type="ECO:0000256" key="3">
    <source>
        <dbReference type="ARBA" id="ARBA00022989"/>
    </source>
</evidence>
<keyword evidence="3 5" id="KW-1133">Transmembrane helix</keyword>
<evidence type="ECO:0008006" key="8">
    <source>
        <dbReference type="Google" id="ProtNLM"/>
    </source>
</evidence>
<keyword evidence="2 5" id="KW-0812">Transmembrane</keyword>
<dbReference type="GO" id="GO:0000324">
    <property type="term" value="C:fungal-type vacuole"/>
    <property type="evidence" value="ECO:0007669"/>
    <property type="project" value="TreeGrafter"/>
</dbReference>
<dbReference type="InterPro" id="IPR007568">
    <property type="entry name" value="RTA1"/>
</dbReference>
<feature type="transmembrane region" description="Helical" evidence="5">
    <location>
        <begin position="98"/>
        <end position="121"/>
    </location>
</feature>
<feature type="transmembrane region" description="Helical" evidence="5">
    <location>
        <begin position="257"/>
        <end position="277"/>
    </location>
</feature>
<evidence type="ECO:0000256" key="4">
    <source>
        <dbReference type="ARBA" id="ARBA00023136"/>
    </source>
</evidence>
<dbReference type="Proteomes" id="UP001276659">
    <property type="component" value="Unassembled WGS sequence"/>
</dbReference>
<evidence type="ECO:0000313" key="6">
    <source>
        <dbReference type="EMBL" id="KAK3168749.1"/>
    </source>
</evidence>
<accession>A0AAD9YYZ2</accession>
<dbReference type="PANTHER" id="PTHR31465:SF7">
    <property type="entry name" value="SPHINGOID LONG-CHAIN BASE TRANSPORTER RSB1"/>
    <property type="match status" value="1"/>
</dbReference>
<reference evidence="6" key="1">
    <citation type="submission" date="2022-11" db="EMBL/GenBank/DDBJ databases">
        <title>Chromosomal genome sequence assembly and mating type (MAT) locus characterization of the leprose asexual lichenized fungus Lepraria neglecta (Nyl.) Erichsen.</title>
        <authorList>
            <person name="Allen J.L."/>
            <person name="Pfeffer B."/>
        </authorList>
    </citation>
    <scope>NUCLEOTIDE SEQUENCE</scope>
    <source>
        <strain evidence="6">Allen 5258</strain>
    </source>
</reference>
<comment type="caution">
    <text evidence="6">The sequence shown here is derived from an EMBL/GenBank/DDBJ whole genome shotgun (WGS) entry which is preliminary data.</text>
</comment>
<dbReference type="PANTHER" id="PTHR31465">
    <property type="entry name" value="PROTEIN RTA1-RELATED"/>
    <property type="match status" value="1"/>
</dbReference>
<feature type="transmembrane region" description="Helical" evidence="5">
    <location>
        <begin position="179"/>
        <end position="201"/>
    </location>
</feature>
<evidence type="ECO:0000256" key="5">
    <source>
        <dbReference type="SAM" id="Phobius"/>
    </source>
</evidence>
<keyword evidence="4 5" id="KW-0472">Membrane</keyword>